<feature type="domain" description="PGG" evidence="9">
    <location>
        <begin position="298"/>
        <end position="333"/>
    </location>
</feature>
<evidence type="ECO:0000256" key="6">
    <source>
        <dbReference type="ARBA" id="ARBA00023136"/>
    </source>
</evidence>
<name>A0AAP0EU32_9MAGN</name>
<feature type="repeat" description="ANK" evidence="7">
    <location>
        <begin position="115"/>
        <end position="136"/>
    </location>
</feature>
<evidence type="ECO:0000256" key="8">
    <source>
        <dbReference type="SAM" id="Phobius"/>
    </source>
</evidence>
<dbReference type="PRINTS" id="PR01415">
    <property type="entry name" value="ANKYRIN"/>
</dbReference>
<comment type="subcellular location">
    <subcellularLocation>
        <location evidence="1">Membrane</location>
        <topology evidence="1">Multi-pass membrane protein</topology>
    </subcellularLocation>
</comment>
<feature type="transmembrane region" description="Helical" evidence="8">
    <location>
        <begin position="451"/>
        <end position="470"/>
    </location>
</feature>
<sequence>MAGSDQQKYSKEMRKALFEASLDGNVFALNELLEEDPLALERTITSSSETPLHIAAMLGHVEFAREILSRKPELASELDSEGFSPLHLASARKNIEMVRELARVAPDVCLSTDSEGRTPLHLAAMKGRVEIMKELFWWRPGALDKVLFDGGETVLHLCVKHSRLEALELSLQWLEDRQVSINSKDGHGNTILHLAVAKRHIQIIKLLLLSNSSSAHGVEVNALNKNGLTALDILLQSTVRDPKDLEIAEVLRGITNNNSSGKANAAHVITIRSDKPTVTLPTKSTSSGGWETRLNEYEKWLEKKQNTVMVVASLIAGIGFQAILNPPIGFNRKVGKDSLPADLGDFGDTTQTNSTTPSAPVSILSFLESRFSDFMQFKAFLHANSIGVVGSLIVTILVMSGLPLNRRVFIWVLMFIMCASIAAMGMSYRLAVSSFIPEVYSDEFHYIKYSWKAMVIFILLMHTTRLLSWMVDKTGRSRRRRIFLWLWCPIAMVALGYLTFFEHLVEFCGIHKLGPTEDEYCIP</sequence>
<comment type="caution">
    <text evidence="10">The sequence shown here is derived from an EMBL/GenBank/DDBJ whole genome shotgun (WGS) entry which is preliminary data.</text>
</comment>
<keyword evidence="4 8" id="KW-1133">Transmembrane helix</keyword>
<dbReference type="PROSITE" id="PS50297">
    <property type="entry name" value="ANK_REP_REGION"/>
    <property type="match status" value="4"/>
</dbReference>
<evidence type="ECO:0000259" key="9">
    <source>
        <dbReference type="Pfam" id="PF13962"/>
    </source>
</evidence>
<dbReference type="PANTHER" id="PTHR24186">
    <property type="entry name" value="PROTEIN PHOSPHATASE 1 REGULATORY SUBUNIT"/>
    <property type="match status" value="1"/>
</dbReference>
<feature type="transmembrane region" description="Helical" evidence="8">
    <location>
        <begin position="482"/>
        <end position="501"/>
    </location>
</feature>
<keyword evidence="2 8" id="KW-0812">Transmembrane</keyword>
<evidence type="ECO:0000256" key="4">
    <source>
        <dbReference type="ARBA" id="ARBA00022989"/>
    </source>
</evidence>
<feature type="repeat" description="ANK" evidence="7">
    <location>
        <begin position="47"/>
        <end position="79"/>
    </location>
</feature>
<keyword evidence="5 7" id="KW-0040">ANK repeat</keyword>
<dbReference type="Pfam" id="PF13857">
    <property type="entry name" value="Ank_5"/>
    <property type="match status" value="1"/>
</dbReference>
<feature type="repeat" description="ANK" evidence="7">
    <location>
        <begin position="81"/>
        <end position="113"/>
    </location>
</feature>
<dbReference type="Pfam" id="PF13962">
    <property type="entry name" value="PGG"/>
    <property type="match status" value="1"/>
</dbReference>
<evidence type="ECO:0000256" key="3">
    <source>
        <dbReference type="ARBA" id="ARBA00022737"/>
    </source>
</evidence>
<dbReference type="InterPro" id="IPR036770">
    <property type="entry name" value="Ankyrin_rpt-contain_sf"/>
</dbReference>
<gene>
    <name evidence="10" type="ORF">Syun_026499</name>
</gene>
<dbReference type="InterPro" id="IPR026961">
    <property type="entry name" value="PGG_dom"/>
</dbReference>
<dbReference type="AlphaFoldDB" id="A0AAP0EU32"/>
<evidence type="ECO:0000313" key="11">
    <source>
        <dbReference type="Proteomes" id="UP001420932"/>
    </source>
</evidence>
<organism evidence="10 11">
    <name type="scientific">Stephania yunnanensis</name>
    <dbReference type="NCBI Taxonomy" id="152371"/>
    <lineage>
        <taxon>Eukaryota</taxon>
        <taxon>Viridiplantae</taxon>
        <taxon>Streptophyta</taxon>
        <taxon>Embryophyta</taxon>
        <taxon>Tracheophyta</taxon>
        <taxon>Spermatophyta</taxon>
        <taxon>Magnoliopsida</taxon>
        <taxon>Ranunculales</taxon>
        <taxon>Menispermaceae</taxon>
        <taxon>Menispermoideae</taxon>
        <taxon>Cissampelideae</taxon>
        <taxon>Stephania</taxon>
    </lineage>
</organism>
<reference evidence="10 11" key="1">
    <citation type="submission" date="2024-01" db="EMBL/GenBank/DDBJ databases">
        <title>Genome assemblies of Stephania.</title>
        <authorList>
            <person name="Yang L."/>
        </authorList>
    </citation>
    <scope>NUCLEOTIDE SEQUENCE [LARGE SCALE GENOMIC DNA]</scope>
    <source>
        <strain evidence="10">YNDBR</strain>
        <tissue evidence="10">Leaf</tissue>
    </source>
</reference>
<dbReference type="PROSITE" id="PS50088">
    <property type="entry name" value="ANK_REPEAT"/>
    <property type="match status" value="4"/>
</dbReference>
<dbReference type="Pfam" id="PF00023">
    <property type="entry name" value="Ank"/>
    <property type="match status" value="1"/>
</dbReference>
<dbReference type="SUPFAM" id="SSF48403">
    <property type="entry name" value="Ankyrin repeat"/>
    <property type="match status" value="1"/>
</dbReference>
<dbReference type="EMBL" id="JBBNAF010000011">
    <property type="protein sequence ID" value="KAK9099454.1"/>
    <property type="molecule type" value="Genomic_DNA"/>
</dbReference>
<dbReference type="SMART" id="SM00248">
    <property type="entry name" value="ANK"/>
    <property type="match status" value="5"/>
</dbReference>
<keyword evidence="11" id="KW-1185">Reference proteome</keyword>
<feature type="transmembrane region" description="Helical" evidence="8">
    <location>
        <begin position="409"/>
        <end position="431"/>
    </location>
</feature>
<dbReference type="InterPro" id="IPR002110">
    <property type="entry name" value="Ankyrin_rpt"/>
</dbReference>
<keyword evidence="3" id="KW-0677">Repeat</keyword>
<feature type="transmembrane region" description="Helical" evidence="8">
    <location>
        <begin position="379"/>
        <end position="402"/>
    </location>
</feature>
<protein>
    <recommendedName>
        <fullName evidence="9">PGG domain-containing protein</fullName>
    </recommendedName>
</protein>
<proteinExistence type="predicted"/>
<evidence type="ECO:0000256" key="2">
    <source>
        <dbReference type="ARBA" id="ARBA00022692"/>
    </source>
</evidence>
<evidence type="ECO:0000256" key="7">
    <source>
        <dbReference type="PROSITE-ProRule" id="PRU00023"/>
    </source>
</evidence>
<evidence type="ECO:0000313" key="10">
    <source>
        <dbReference type="EMBL" id="KAK9099454.1"/>
    </source>
</evidence>
<keyword evidence="6 8" id="KW-0472">Membrane</keyword>
<dbReference type="PANTHER" id="PTHR24186:SF37">
    <property type="entry name" value="PGG DOMAIN-CONTAINING PROTEIN"/>
    <property type="match status" value="1"/>
</dbReference>
<accession>A0AAP0EU32</accession>
<feature type="transmembrane region" description="Helical" evidence="8">
    <location>
        <begin position="307"/>
        <end position="324"/>
    </location>
</feature>
<dbReference type="Pfam" id="PF12796">
    <property type="entry name" value="Ank_2"/>
    <property type="match status" value="1"/>
</dbReference>
<dbReference type="Proteomes" id="UP001420932">
    <property type="component" value="Unassembled WGS sequence"/>
</dbReference>
<evidence type="ECO:0000256" key="1">
    <source>
        <dbReference type="ARBA" id="ARBA00004141"/>
    </source>
</evidence>
<feature type="repeat" description="ANK" evidence="7">
    <location>
        <begin position="187"/>
        <end position="208"/>
    </location>
</feature>
<dbReference type="Gene3D" id="1.25.40.20">
    <property type="entry name" value="Ankyrin repeat-containing domain"/>
    <property type="match status" value="1"/>
</dbReference>
<evidence type="ECO:0000256" key="5">
    <source>
        <dbReference type="ARBA" id="ARBA00023043"/>
    </source>
</evidence>
<dbReference type="GO" id="GO:0005886">
    <property type="term" value="C:plasma membrane"/>
    <property type="evidence" value="ECO:0007669"/>
    <property type="project" value="TreeGrafter"/>
</dbReference>